<dbReference type="Pfam" id="PF08447">
    <property type="entry name" value="PAS_3"/>
    <property type="match status" value="1"/>
</dbReference>
<keyword evidence="5" id="KW-0804">Transcription</keyword>
<evidence type="ECO:0000256" key="4">
    <source>
        <dbReference type="ARBA" id="ARBA00023125"/>
    </source>
</evidence>
<feature type="domain" description="PAS" evidence="8">
    <location>
        <begin position="68"/>
        <end position="123"/>
    </location>
</feature>
<dbReference type="InterPro" id="IPR013655">
    <property type="entry name" value="PAS_fold_3"/>
</dbReference>
<dbReference type="SMART" id="SM00091">
    <property type="entry name" value="PAS"/>
    <property type="match status" value="1"/>
</dbReference>
<reference evidence="9 10" key="1">
    <citation type="submission" date="2019-03" db="EMBL/GenBank/DDBJ databases">
        <title>First draft genome of Liparis tanakae, snailfish: a comprehensive survey of snailfish specific genes.</title>
        <authorList>
            <person name="Kim W."/>
            <person name="Song I."/>
            <person name="Jeong J.-H."/>
            <person name="Kim D."/>
            <person name="Kim S."/>
            <person name="Ryu S."/>
            <person name="Song J.Y."/>
            <person name="Lee S.K."/>
        </authorList>
    </citation>
    <scope>NUCLEOTIDE SEQUENCE [LARGE SCALE GENOMIC DNA]</scope>
    <source>
        <tissue evidence="9">Muscle</tissue>
    </source>
</reference>
<proteinExistence type="predicted"/>
<dbReference type="EMBL" id="SRLO01001070">
    <property type="protein sequence ID" value="TNN41965.1"/>
    <property type="molecule type" value="Genomic_DNA"/>
</dbReference>
<feature type="region of interest" description="Disordered" evidence="7">
    <location>
        <begin position="334"/>
        <end position="435"/>
    </location>
</feature>
<evidence type="ECO:0000256" key="2">
    <source>
        <dbReference type="ARBA" id="ARBA00022737"/>
    </source>
</evidence>
<evidence type="ECO:0000256" key="3">
    <source>
        <dbReference type="ARBA" id="ARBA00023015"/>
    </source>
</evidence>
<dbReference type="Gene3D" id="3.30.450.20">
    <property type="entry name" value="PAS domain"/>
    <property type="match status" value="1"/>
</dbReference>
<dbReference type="Proteomes" id="UP000314294">
    <property type="component" value="Unassembled WGS sequence"/>
</dbReference>
<dbReference type="SUPFAM" id="SSF55785">
    <property type="entry name" value="PYP-like sensor domain (PAS domain)"/>
    <property type="match status" value="1"/>
</dbReference>
<evidence type="ECO:0000256" key="7">
    <source>
        <dbReference type="SAM" id="MobiDB-lite"/>
    </source>
</evidence>
<protein>
    <submittedName>
        <fullName evidence="9">Neuronal PAS domain-containing protein 3</fullName>
    </submittedName>
</protein>
<sequence length="741" mass="78100">MKSTLTKRGVHIKSSGFKVIHVTGRLRIRMTLTHSRSVPIQIIGMVVVAHALPPPTINEVRIDCQMFVTRVNMDLKFIYCENRISDYMDLAPADVVGKRCYQFVHAEDVEGIRECHLDLINKGQCVTKYYRWIQKNSGYIWIQSSATLAINAKIANDKNVIWVNYVLSNHEYKDTPMDIAQLPNLPGKTSESSETSESESESKENSDNENKSEGKPSRRAEREDPETDSKRQQQPGQSHRSAEQQLKRQEEGDSSSNPESQESDDSLEASDGEGEEQEEVRGGGEGGGEEGGGGGGGGGGGLGRLAGLGVLGRLGAIGGLSNMGGLHIKVEHYGDGEEVQLHNSQASSSEEEEEDEEEEDEEEEEDGGGAQDCDGVKLLKRRKRRKVQKWDGSRSRRLRLSSPSELSPAPMGDAAVMADASSSSSSHLLAPAGSPTSVLKIKTEMSEPINFDNDSSIWNFPPNREISRNESPYSMTAKSHDGFPSPPGGALQAAIPDSVLTPPGTEGGAGGGGGTRKPPYNGSSAPSAGLAPRSAASSSADPLSPPLSASPRDKQQGTPPTTSSSSSSSSTSSSSLLYSGDLEALQRLQAGNVVLPLVHRVTGTLAAAAAGTPSPRVYTTGTIRYAPADVTLAMAQGNLLPNAAMNFADGSGFGLDPKTPMEMLYHHVHRLNAAAAAGGGGGGGGGGSPFLGSAAAGGNCALGGQMPTAFTTADGLFSTLPFPVYGNGIHATQTSLERKED</sequence>
<keyword evidence="10" id="KW-1185">Reference proteome</keyword>
<dbReference type="AlphaFoldDB" id="A0A4Z2FM20"/>
<evidence type="ECO:0000313" key="10">
    <source>
        <dbReference type="Proteomes" id="UP000314294"/>
    </source>
</evidence>
<feature type="compositionally biased region" description="Basic residues" evidence="7">
    <location>
        <begin position="378"/>
        <end position="387"/>
    </location>
</feature>
<feature type="compositionally biased region" description="Low complexity" evidence="7">
    <location>
        <begin position="561"/>
        <end position="575"/>
    </location>
</feature>
<dbReference type="GO" id="GO:0005634">
    <property type="term" value="C:nucleus"/>
    <property type="evidence" value="ECO:0007669"/>
    <property type="project" value="UniProtKB-SubCell"/>
</dbReference>
<feature type="compositionally biased region" description="Low complexity" evidence="7">
    <location>
        <begin position="400"/>
        <end position="435"/>
    </location>
</feature>
<name>A0A4Z2FM20_9TELE</name>
<dbReference type="FunFam" id="3.30.450.20:FF:000021">
    <property type="entry name" value="Neuronal PAS domain-containing protein 3"/>
    <property type="match status" value="1"/>
</dbReference>
<feature type="region of interest" description="Disordered" evidence="7">
    <location>
        <begin position="448"/>
        <end position="575"/>
    </location>
</feature>
<feature type="compositionally biased region" description="Basic and acidic residues" evidence="7">
    <location>
        <begin position="240"/>
        <end position="251"/>
    </location>
</feature>
<dbReference type="PANTHER" id="PTHR23043">
    <property type="entry name" value="HYPOXIA-INDUCIBLE FACTOR 1 ALPHA"/>
    <property type="match status" value="1"/>
</dbReference>
<feature type="compositionally biased region" description="Acidic residues" evidence="7">
    <location>
        <begin position="261"/>
        <end position="278"/>
    </location>
</feature>
<comment type="subcellular location">
    <subcellularLocation>
        <location evidence="1">Nucleus</location>
    </subcellularLocation>
</comment>
<evidence type="ECO:0000256" key="1">
    <source>
        <dbReference type="ARBA" id="ARBA00004123"/>
    </source>
</evidence>
<dbReference type="GO" id="GO:0000977">
    <property type="term" value="F:RNA polymerase II transcription regulatory region sequence-specific DNA binding"/>
    <property type="evidence" value="ECO:0007669"/>
    <property type="project" value="TreeGrafter"/>
</dbReference>
<feature type="compositionally biased region" description="Acidic residues" evidence="7">
    <location>
        <begin position="349"/>
        <end position="367"/>
    </location>
</feature>
<keyword evidence="2" id="KW-0677">Repeat</keyword>
<feature type="compositionally biased region" description="Low complexity" evidence="7">
    <location>
        <begin position="516"/>
        <end position="550"/>
    </location>
</feature>
<evidence type="ECO:0000256" key="5">
    <source>
        <dbReference type="ARBA" id="ARBA00023163"/>
    </source>
</evidence>
<organism evidence="9 10">
    <name type="scientific">Liparis tanakae</name>
    <name type="common">Tanaka's snailfish</name>
    <dbReference type="NCBI Taxonomy" id="230148"/>
    <lineage>
        <taxon>Eukaryota</taxon>
        <taxon>Metazoa</taxon>
        <taxon>Chordata</taxon>
        <taxon>Craniata</taxon>
        <taxon>Vertebrata</taxon>
        <taxon>Euteleostomi</taxon>
        <taxon>Actinopterygii</taxon>
        <taxon>Neopterygii</taxon>
        <taxon>Teleostei</taxon>
        <taxon>Neoteleostei</taxon>
        <taxon>Acanthomorphata</taxon>
        <taxon>Eupercaria</taxon>
        <taxon>Perciformes</taxon>
        <taxon>Cottioidei</taxon>
        <taxon>Cottales</taxon>
        <taxon>Liparidae</taxon>
        <taxon>Liparis</taxon>
    </lineage>
</organism>
<dbReference type="PROSITE" id="PS50112">
    <property type="entry name" value="PAS"/>
    <property type="match status" value="1"/>
</dbReference>
<evidence type="ECO:0000313" key="9">
    <source>
        <dbReference type="EMBL" id="TNN41965.1"/>
    </source>
</evidence>
<dbReference type="InterPro" id="IPR035965">
    <property type="entry name" value="PAS-like_dom_sf"/>
</dbReference>
<comment type="caution">
    <text evidence="9">The sequence shown here is derived from an EMBL/GenBank/DDBJ whole genome shotgun (WGS) entry which is preliminary data.</text>
</comment>
<feature type="region of interest" description="Disordered" evidence="7">
    <location>
        <begin position="177"/>
        <end position="307"/>
    </location>
</feature>
<evidence type="ECO:0000256" key="6">
    <source>
        <dbReference type="ARBA" id="ARBA00023242"/>
    </source>
</evidence>
<feature type="compositionally biased region" description="Gly residues" evidence="7">
    <location>
        <begin position="505"/>
        <end position="515"/>
    </location>
</feature>
<keyword evidence="3" id="KW-0805">Transcription regulation</keyword>
<dbReference type="CDD" id="cd00130">
    <property type="entry name" value="PAS"/>
    <property type="match status" value="1"/>
</dbReference>
<dbReference type="PANTHER" id="PTHR23043:SF30">
    <property type="entry name" value="NEURONAL PAS DOMAIN-CONTAINING PROTEIN 3"/>
    <property type="match status" value="1"/>
</dbReference>
<gene>
    <name evidence="9" type="primary">Npas3</name>
    <name evidence="9" type="ORF">EYF80_047859</name>
</gene>
<feature type="compositionally biased region" description="Gly residues" evidence="7">
    <location>
        <begin position="283"/>
        <end position="307"/>
    </location>
</feature>
<dbReference type="InterPro" id="IPR000014">
    <property type="entry name" value="PAS"/>
</dbReference>
<keyword evidence="6" id="KW-0539">Nucleus</keyword>
<accession>A0A4Z2FM20</accession>
<evidence type="ECO:0000259" key="8">
    <source>
        <dbReference type="PROSITE" id="PS50112"/>
    </source>
</evidence>
<dbReference type="GO" id="GO:0000981">
    <property type="term" value="F:DNA-binding transcription factor activity, RNA polymerase II-specific"/>
    <property type="evidence" value="ECO:0007669"/>
    <property type="project" value="TreeGrafter"/>
</dbReference>
<dbReference type="OrthoDB" id="6021714at2759"/>
<feature type="compositionally biased region" description="Basic and acidic residues" evidence="7">
    <location>
        <begin position="200"/>
        <end position="231"/>
    </location>
</feature>
<keyword evidence="4" id="KW-0238">DNA-binding</keyword>